<comment type="caution">
    <text evidence="5">The sequence shown here is derived from an EMBL/GenBank/DDBJ whole genome shotgun (WGS) entry which is preliminary data.</text>
</comment>
<sequence>MPLSEERADTPGEPPATFAELRERLAGGSVRLPKRLKQVAAFALAHPDEIALGTVARIAEDAGVQPSALIRFGQALGFTGFTDLQAVFRERLRKQVTNYDERLLSLRTGNGDTSRTAVLLDGLCKSATHSIATLHDRIDVEQVDAAAALLARAETIYLVAQRRSFPITSYLSYALGKLGIRNVLIGSAVGTDSETVSFATQRDAALAISFTPYASATVAHARQLSEAGVPLVVITDSPFSPLCSDARIWFEVVEADFQGFRSLSASMALAMTIALGVADRRQSGETGTDPG</sequence>
<dbReference type="PANTHER" id="PTHR30514:SF20">
    <property type="entry name" value="TRANSCRIPTIONAL REGULATOR"/>
    <property type="match status" value="1"/>
</dbReference>
<dbReference type="GO" id="GO:1901135">
    <property type="term" value="P:carbohydrate derivative metabolic process"/>
    <property type="evidence" value="ECO:0007669"/>
    <property type="project" value="InterPro"/>
</dbReference>
<evidence type="ECO:0000256" key="3">
    <source>
        <dbReference type="ARBA" id="ARBA00023163"/>
    </source>
</evidence>
<dbReference type="InterPro" id="IPR009057">
    <property type="entry name" value="Homeodomain-like_sf"/>
</dbReference>
<dbReference type="GO" id="GO:0003677">
    <property type="term" value="F:DNA binding"/>
    <property type="evidence" value="ECO:0007669"/>
    <property type="project" value="UniProtKB-KW"/>
</dbReference>
<evidence type="ECO:0000256" key="2">
    <source>
        <dbReference type="ARBA" id="ARBA00023125"/>
    </source>
</evidence>
<protein>
    <submittedName>
        <fullName evidence="5">MurR/RpiR family transcriptional regulator</fullName>
    </submittedName>
</protein>
<evidence type="ECO:0000313" key="5">
    <source>
        <dbReference type="EMBL" id="RIX99680.1"/>
    </source>
</evidence>
<reference evidence="6" key="1">
    <citation type="submission" date="2018-09" db="EMBL/GenBank/DDBJ databases">
        <authorList>
            <person name="Tuo L."/>
        </authorList>
    </citation>
    <scope>NUCLEOTIDE SEQUENCE [LARGE SCALE GENOMIC DNA]</scope>
    <source>
        <strain evidence="6">M2BS4Y-1</strain>
    </source>
</reference>
<dbReference type="PROSITE" id="PS51071">
    <property type="entry name" value="HTH_RPIR"/>
    <property type="match status" value="1"/>
</dbReference>
<evidence type="ECO:0000256" key="1">
    <source>
        <dbReference type="ARBA" id="ARBA00023015"/>
    </source>
</evidence>
<dbReference type="InterPro" id="IPR000281">
    <property type="entry name" value="HTH_RpiR"/>
</dbReference>
<dbReference type="InterPro" id="IPR001347">
    <property type="entry name" value="SIS_dom"/>
</dbReference>
<dbReference type="Gene3D" id="1.10.10.10">
    <property type="entry name" value="Winged helix-like DNA-binding domain superfamily/Winged helix DNA-binding domain"/>
    <property type="match status" value="1"/>
</dbReference>
<dbReference type="InterPro" id="IPR046348">
    <property type="entry name" value="SIS_dom_sf"/>
</dbReference>
<keyword evidence="2" id="KW-0238">DNA-binding</keyword>
<evidence type="ECO:0000259" key="4">
    <source>
        <dbReference type="PROSITE" id="PS51071"/>
    </source>
</evidence>
<proteinExistence type="predicted"/>
<dbReference type="RefSeq" id="WP_119540811.1">
    <property type="nucleotide sequence ID" value="NZ_QYRN01000007.1"/>
</dbReference>
<dbReference type="CDD" id="cd05013">
    <property type="entry name" value="SIS_RpiR"/>
    <property type="match status" value="1"/>
</dbReference>
<dbReference type="AlphaFoldDB" id="A0A3A1WKL5"/>
<dbReference type="Proteomes" id="UP000265750">
    <property type="component" value="Unassembled WGS sequence"/>
</dbReference>
<dbReference type="OrthoDB" id="9814005at2"/>
<dbReference type="SUPFAM" id="SSF53697">
    <property type="entry name" value="SIS domain"/>
    <property type="match status" value="1"/>
</dbReference>
<gene>
    <name evidence="5" type="ORF">D3218_14540</name>
</gene>
<feature type="domain" description="HTH rpiR-type" evidence="4">
    <location>
        <begin position="19"/>
        <end position="95"/>
    </location>
</feature>
<dbReference type="InterPro" id="IPR036388">
    <property type="entry name" value="WH-like_DNA-bd_sf"/>
</dbReference>
<dbReference type="GO" id="GO:0003700">
    <property type="term" value="F:DNA-binding transcription factor activity"/>
    <property type="evidence" value="ECO:0007669"/>
    <property type="project" value="InterPro"/>
</dbReference>
<dbReference type="EMBL" id="QYRN01000007">
    <property type="protein sequence ID" value="RIX99680.1"/>
    <property type="molecule type" value="Genomic_DNA"/>
</dbReference>
<keyword evidence="6" id="KW-1185">Reference proteome</keyword>
<dbReference type="SUPFAM" id="SSF46689">
    <property type="entry name" value="Homeodomain-like"/>
    <property type="match status" value="1"/>
</dbReference>
<dbReference type="Pfam" id="PF01380">
    <property type="entry name" value="SIS"/>
    <property type="match status" value="1"/>
</dbReference>
<keyword evidence="3" id="KW-0804">Transcription</keyword>
<keyword evidence="1" id="KW-0805">Transcription regulation</keyword>
<dbReference type="Gene3D" id="3.40.50.10490">
    <property type="entry name" value="Glucose-6-phosphate isomerase like protein, domain 1"/>
    <property type="match status" value="1"/>
</dbReference>
<dbReference type="Pfam" id="PF01418">
    <property type="entry name" value="HTH_6"/>
    <property type="match status" value="1"/>
</dbReference>
<dbReference type="PANTHER" id="PTHR30514">
    <property type="entry name" value="GLUCOKINASE"/>
    <property type="match status" value="1"/>
</dbReference>
<dbReference type="GO" id="GO:0097367">
    <property type="term" value="F:carbohydrate derivative binding"/>
    <property type="evidence" value="ECO:0007669"/>
    <property type="project" value="InterPro"/>
</dbReference>
<accession>A0A3A1WKL5</accession>
<dbReference type="InterPro" id="IPR035472">
    <property type="entry name" value="RpiR-like_SIS"/>
</dbReference>
<evidence type="ECO:0000313" key="6">
    <source>
        <dbReference type="Proteomes" id="UP000265750"/>
    </source>
</evidence>
<organism evidence="5 6">
    <name type="scientific">Aureimonas flava</name>
    <dbReference type="NCBI Taxonomy" id="2320271"/>
    <lineage>
        <taxon>Bacteria</taxon>
        <taxon>Pseudomonadati</taxon>
        <taxon>Pseudomonadota</taxon>
        <taxon>Alphaproteobacteria</taxon>
        <taxon>Hyphomicrobiales</taxon>
        <taxon>Aurantimonadaceae</taxon>
        <taxon>Aureimonas</taxon>
    </lineage>
</organism>
<dbReference type="InterPro" id="IPR047640">
    <property type="entry name" value="RpiR-like"/>
</dbReference>
<name>A0A3A1WKL5_9HYPH</name>